<gene>
    <name evidence="3" type="ORF">FE697_007000</name>
</gene>
<keyword evidence="2" id="KW-0732">Signal</keyword>
<evidence type="ECO:0000313" key="3">
    <source>
        <dbReference type="EMBL" id="KAA1423355.1"/>
    </source>
</evidence>
<feature type="compositionally biased region" description="Low complexity" evidence="1">
    <location>
        <begin position="32"/>
        <end position="41"/>
    </location>
</feature>
<comment type="caution">
    <text evidence="3">The sequence shown here is derived from an EMBL/GenBank/DDBJ whole genome shotgun (WGS) entry which is preliminary data.</text>
</comment>
<sequence>MLRNVSRWAAATLAAALAALLLTIGGTAASASVTAKAPAGADAGSSPTRIDVHTKGTLHKVDVGARTQSDQHALGPDLGTVPPRADVRGLILVTDAISADHDPAQGRAPPPRQTRAPPR</sequence>
<evidence type="ECO:0000256" key="2">
    <source>
        <dbReference type="SAM" id="SignalP"/>
    </source>
</evidence>
<feature type="compositionally biased region" description="Pro residues" evidence="1">
    <location>
        <begin position="108"/>
        <end position="119"/>
    </location>
</feature>
<proteinExistence type="predicted"/>
<evidence type="ECO:0000313" key="4">
    <source>
        <dbReference type="Proteomes" id="UP000307768"/>
    </source>
</evidence>
<dbReference type="RefSeq" id="WP_149768874.1">
    <property type="nucleotide sequence ID" value="NZ_VDFQ02000002.1"/>
</dbReference>
<feature type="region of interest" description="Disordered" evidence="1">
    <location>
        <begin position="96"/>
        <end position="119"/>
    </location>
</feature>
<dbReference type="AlphaFoldDB" id="A0A5Q6RZ19"/>
<protein>
    <submittedName>
        <fullName evidence="3">Uncharacterized protein</fullName>
    </submittedName>
</protein>
<organism evidence="3 4">
    <name type="scientific">Mumia zhuanghuii</name>
    <dbReference type="NCBI Taxonomy" id="2585211"/>
    <lineage>
        <taxon>Bacteria</taxon>
        <taxon>Bacillati</taxon>
        <taxon>Actinomycetota</taxon>
        <taxon>Actinomycetes</taxon>
        <taxon>Propionibacteriales</taxon>
        <taxon>Nocardioidaceae</taxon>
        <taxon>Mumia</taxon>
    </lineage>
</organism>
<feature type="region of interest" description="Disordered" evidence="1">
    <location>
        <begin position="32"/>
        <end position="58"/>
    </location>
</feature>
<feature type="chain" id="PRO_5024411316" evidence="2">
    <location>
        <begin position="32"/>
        <end position="119"/>
    </location>
</feature>
<accession>A0A5Q6RZ19</accession>
<dbReference type="Proteomes" id="UP000307768">
    <property type="component" value="Unassembled WGS sequence"/>
</dbReference>
<reference evidence="3 4" key="1">
    <citation type="submission" date="2019-09" db="EMBL/GenBank/DDBJ databases">
        <title>Mumia zhuanghuii sp. nov. isolated from the intestinal contents of plateau pika (Ochotona curzoniae) in the Qinghai-Tibet plateau of China.</title>
        <authorList>
            <person name="Tian Z."/>
        </authorList>
    </citation>
    <scope>NUCLEOTIDE SEQUENCE [LARGE SCALE GENOMIC DNA]</scope>
    <source>
        <strain evidence="4">350</strain>
    </source>
</reference>
<name>A0A5Q6RZ19_9ACTN</name>
<feature type="signal peptide" evidence="2">
    <location>
        <begin position="1"/>
        <end position="31"/>
    </location>
</feature>
<evidence type="ECO:0000256" key="1">
    <source>
        <dbReference type="SAM" id="MobiDB-lite"/>
    </source>
</evidence>
<dbReference type="EMBL" id="VDFQ02000002">
    <property type="protein sequence ID" value="KAA1423355.1"/>
    <property type="molecule type" value="Genomic_DNA"/>
</dbReference>